<feature type="region of interest" description="Disordered" evidence="1">
    <location>
        <begin position="1"/>
        <end position="39"/>
    </location>
</feature>
<gene>
    <name evidence="2" type="ORF">TM448B01269_0008</name>
</gene>
<accession>A0A6M3XK54</accession>
<evidence type="ECO:0000313" key="2">
    <source>
        <dbReference type="EMBL" id="QJH98324.1"/>
    </source>
</evidence>
<name>A0A6M3XK54_9ZZZZ</name>
<dbReference type="EMBL" id="MT144727">
    <property type="protein sequence ID" value="QJH98324.1"/>
    <property type="molecule type" value="Genomic_DNA"/>
</dbReference>
<sequence length="210" mass="24088">MEGSQAQKRRPGRPRKYPKPEIEAEQQVEQQDEKTPAPVGQMPIWKRRAAMLKRKGTTPRNLFEGTPFHIDMPDRIKPHVRFLWMSDIMNQKRPILPTFSFDVWQPVTQDVAKELGIENSLHTNDLTPEGVPKVGDAFLMWAPEEICKEADKIARSGADAAAAMRRQSDSFRQHVKGRYSEGIGDVTVTHDAEEIDEEEQRRITDVGKRF</sequence>
<proteinExistence type="predicted"/>
<feature type="compositionally biased region" description="Basic residues" evidence="1">
    <location>
        <begin position="7"/>
        <end position="17"/>
    </location>
</feature>
<reference evidence="2" key="1">
    <citation type="submission" date="2020-03" db="EMBL/GenBank/DDBJ databases">
        <title>The deep terrestrial virosphere.</title>
        <authorList>
            <person name="Holmfeldt K."/>
            <person name="Nilsson E."/>
            <person name="Simone D."/>
            <person name="Lopez-Fernandez M."/>
            <person name="Wu X."/>
            <person name="de Brujin I."/>
            <person name="Lundin D."/>
            <person name="Andersson A."/>
            <person name="Bertilsson S."/>
            <person name="Dopson M."/>
        </authorList>
    </citation>
    <scope>NUCLEOTIDE SEQUENCE</scope>
    <source>
        <strain evidence="2">TM448B01269</strain>
    </source>
</reference>
<evidence type="ECO:0000256" key="1">
    <source>
        <dbReference type="SAM" id="MobiDB-lite"/>
    </source>
</evidence>
<organism evidence="2">
    <name type="scientific">viral metagenome</name>
    <dbReference type="NCBI Taxonomy" id="1070528"/>
    <lineage>
        <taxon>unclassified sequences</taxon>
        <taxon>metagenomes</taxon>
        <taxon>organismal metagenomes</taxon>
    </lineage>
</organism>
<dbReference type="AlphaFoldDB" id="A0A6M3XK54"/>
<protein>
    <submittedName>
        <fullName evidence="2">Uncharacterized protein</fullName>
    </submittedName>
</protein>